<evidence type="ECO:0000313" key="1">
    <source>
        <dbReference type="EMBL" id="KAG6369350.1"/>
    </source>
</evidence>
<dbReference type="EMBL" id="JAGFBS010000087">
    <property type="protein sequence ID" value="KAG6369350.1"/>
    <property type="molecule type" value="Genomic_DNA"/>
</dbReference>
<dbReference type="AlphaFoldDB" id="A0A8I3A3V5"/>
<comment type="caution">
    <text evidence="1">The sequence shown here is derived from an EMBL/GenBank/DDBJ whole genome shotgun (WGS) entry which is preliminary data.</text>
</comment>
<gene>
    <name evidence="1" type="ORF">JVT61DRAFT_14992</name>
</gene>
<organism evidence="1 2">
    <name type="scientific">Boletus reticuloceps</name>
    <dbReference type="NCBI Taxonomy" id="495285"/>
    <lineage>
        <taxon>Eukaryota</taxon>
        <taxon>Fungi</taxon>
        <taxon>Dikarya</taxon>
        <taxon>Basidiomycota</taxon>
        <taxon>Agaricomycotina</taxon>
        <taxon>Agaricomycetes</taxon>
        <taxon>Agaricomycetidae</taxon>
        <taxon>Boletales</taxon>
        <taxon>Boletineae</taxon>
        <taxon>Boletaceae</taxon>
        <taxon>Boletoideae</taxon>
        <taxon>Boletus</taxon>
    </lineage>
</organism>
<dbReference type="OrthoDB" id="2675427at2759"/>
<accession>A0A8I3A3V5</accession>
<proteinExistence type="predicted"/>
<protein>
    <submittedName>
        <fullName evidence="1">Uncharacterized protein</fullName>
    </submittedName>
</protein>
<dbReference type="Proteomes" id="UP000683000">
    <property type="component" value="Unassembled WGS sequence"/>
</dbReference>
<reference evidence="1" key="1">
    <citation type="submission" date="2021-03" db="EMBL/GenBank/DDBJ databases">
        <title>Evolutionary innovations through gain and loss of genes in the ectomycorrhizal Boletales.</title>
        <authorList>
            <person name="Wu G."/>
            <person name="Miyauchi S."/>
            <person name="Morin E."/>
            <person name="Yang Z.-L."/>
            <person name="Xu J."/>
            <person name="Martin F.M."/>
        </authorList>
    </citation>
    <scope>NUCLEOTIDE SEQUENCE</scope>
    <source>
        <strain evidence="1">BR01</strain>
    </source>
</reference>
<sequence length="224" mass="24677">MQGLIMKGWSYGVLMPGQLCHPGIRTKGIADLSNAEQRCLQQALLAGQITVERLSEWDERHEYYAFLPSLYTQYCTPPPPDSTHAKAQQMYGNSMLDFSGPEQLPSTMAATWIKQKRVSKATPDDPIIISSSSSSDDGSPHVIPAKKKYDAAPKGKNKAIVILHSSDDEVDIVNGDRDPLPVIDTNESLEEDYQEAIDSHKCKSKKPVVPGRVSKKRALAINVT</sequence>
<name>A0A8I3A3V5_9AGAM</name>
<keyword evidence="2" id="KW-1185">Reference proteome</keyword>
<evidence type="ECO:0000313" key="2">
    <source>
        <dbReference type="Proteomes" id="UP000683000"/>
    </source>
</evidence>